<feature type="compositionally biased region" description="Polar residues" evidence="1">
    <location>
        <begin position="868"/>
        <end position="907"/>
    </location>
</feature>
<dbReference type="EMBL" id="HG735434">
    <property type="protein sequence ID" value="CDJ35930.1"/>
    <property type="molecule type" value="Genomic_DNA"/>
</dbReference>
<evidence type="ECO:0000256" key="1">
    <source>
        <dbReference type="SAM" id="MobiDB-lite"/>
    </source>
</evidence>
<feature type="compositionally biased region" description="Low complexity" evidence="1">
    <location>
        <begin position="69"/>
        <end position="78"/>
    </location>
</feature>
<organism evidence="3 4">
    <name type="scientific">Eimeria mitis</name>
    <dbReference type="NCBI Taxonomy" id="44415"/>
    <lineage>
        <taxon>Eukaryota</taxon>
        <taxon>Sar</taxon>
        <taxon>Alveolata</taxon>
        <taxon>Apicomplexa</taxon>
        <taxon>Conoidasida</taxon>
        <taxon>Coccidia</taxon>
        <taxon>Eucoccidiorida</taxon>
        <taxon>Eimeriorina</taxon>
        <taxon>Eimeriidae</taxon>
        <taxon>Eimeria</taxon>
    </lineage>
</organism>
<feature type="signal peptide" evidence="2">
    <location>
        <begin position="1"/>
        <end position="18"/>
    </location>
</feature>
<evidence type="ECO:0000256" key="2">
    <source>
        <dbReference type="SAM" id="SignalP"/>
    </source>
</evidence>
<protein>
    <recommendedName>
        <fullName evidence="5">Kelch motif domain-containing protein</fullName>
    </recommendedName>
</protein>
<feature type="region of interest" description="Disordered" evidence="1">
    <location>
        <begin position="851"/>
        <end position="986"/>
    </location>
</feature>
<sequence>MPWGVLAAFEAAAAAAAAAAAEAPAEAKEADSRRGQELQQRQEPQAFELLPLAASVASNSTTGNHSSRRGLGTSRSTGGSLGAVEGEGKGHTTAAPVSADDGIRVEATMPAAQTGAAGSEACVAVDHPVGAAIRTLAFHAQSNSEDNTKAQHRPKSAQLHRPRARVGHTISPFNLPAKAPQQQKQQRQTPTCSREEDKQQKQQKLHATAKPLSGSQENSSGDSNINRSGSRVDCSTDNGSGGSRRKEYSSESDSSHNNYVGSTEVHWARSLVRPIMVGGCCAVAAAAAAAASPDEALHRVIEKTSEVAGDAFLGFTAAEAAASLRQTPFTLLQEAVASAAARRQQPYSLLPDSPPSLPAAAERQRLVATAATTVLDGDWLESYISYLCAAGSSCWLWWRLQLADAPGGPGFAASASTASGVVTPERRVHHAAASVSAERRCSAVAVFGGRKASGDLADNELYLLEVTPLLSLDLPLFVLGDLLSVALSESAQGVTAANAAAEAELGAALCTDATAAVAVTAREGSPTTAACANGASQQLVGDSHSISRGGSNISNPPLLRWRVPLCVGQKPSPRLGHSLVYAEPHLILYGGKDERGRLLNDVWLLDIFDWRRVVRPTAASEVTASGAASGNVESASMPGEATAAAATTGEAALSWVTLDFSSSPLKPPGRFLHSCSVFFTSAGDGSCSIVIGGGWTSVVLPRARLYALHRNAKGRWRHGILPVRVTNAADRRFMHASVCAGSSLLLSGGLQIRLGAAPTAHLCCWMFKLVGHQAWHVGGRVFSYGGLKINEDDSEPLSPVPVHRVVVLDACDLLPASSAEPLLATRHQVQLQLQRRAGAYSAARTQQLPFAGSNDAPAARDAHCFGESGSSRNSSNLGQVSMEQQQPATSVSYSSSDGAKLPQQTSRIGAVPRGSPSEPPLAAATSVTMTAEGASGGSIPPRERAHVDAYSSCSGSKRPCSRPLSFDSSSVSKQETTPQPAAGATAGAALPDVAAGGANGVGNGSAATFEQLQGQGERREGRVLDAVNTGVIHPPSGGIAANALAAAATVSAGASSETCHPSDATVCTPRRYRRMAALQALESFKLLPDPIGATAAGAPTPAPTSPAPAAAAAVTTSSTAEGI</sequence>
<feature type="compositionally biased region" description="Low complexity" evidence="1">
    <location>
        <begin position="176"/>
        <end position="186"/>
    </location>
</feature>
<dbReference type="InterPro" id="IPR015915">
    <property type="entry name" value="Kelch-typ_b-propeller"/>
</dbReference>
<feature type="region of interest" description="Disordered" evidence="1">
    <location>
        <begin position="141"/>
        <end position="259"/>
    </location>
</feature>
<reference evidence="3" key="2">
    <citation type="submission" date="2013-10" db="EMBL/GenBank/DDBJ databases">
        <authorList>
            <person name="Aslett M."/>
        </authorList>
    </citation>
    <scope>NUCLEOTIDE SEQUENCE [LARGE SCALE GENOMIC DNA]</scope>
    <source>
        <strain evidence="3">Houghton</strain>
    </source>
</reference>
<dbReference type="VEuPathDB" id="ToxoDB:EMH_0017800"/>
<dbReference type="AlphaFoldDB" id="U6KD42"/>
<evidence type="ECO:0008006" key="5">
    <source>
        <dbReference type="Google" id="ProtNLM"/>
    </source>
</evidence>
<gene>
    <name evidence="3" type="ORF">EMH_0017800</name>
</gene>
<dbReference type="RefSeq" id="XP_037878219.1">
    <property type="nucleotide sequence ID" value="XM_038022365.1"/>
</dbReference>
<keyword evidence="2" id="KW-0732">Signal</keyword>
<accession>U6KD42</accession>
<feature type="region of interest" description="Disordered" evidence="1">
    <location>
        <begin position="24"/>
        <end position="46"/>
    </location>
</feature>
<dbReference type="GeneID" id="60403823"/>
<feature type="compositionally biased region" description="Basic and acidic residues" evidence="1">
    <location>
        <begin position="25"/>
        <end position="36"/>
    </location>
</feature>
<evidence type="ECO:0000313" key="4">
    <source>
        <dbReference type="Proteomes" id="UP000030744"/>
    </source>
</evidence>
<dbReference type="PANTHER" id="PTHR23244">
    <property type="entry name" value="KELCH REPEAT DOMAIN"/>
    <property type="match status" value="1"/>
</dbReference>
<feature type="compositionally biased region" description="Polar residues" evidence="1">
    <location>
        <begin position="213"/>
        <end position="238"/>
    </location>
</feature>
<dbReference type="PANTHER" id="PTHR23244:SF471">
    <property type="entry name" value="GUANINE NUCLEOTIDE-BINDING PROTEIN SUBUNIT BETA 1-RELATED"/>
    <property type="match status" value="1"/>
</dbReference>
<feature type="compositionally biased region" description="Low complexity" evidence="1">
    <location>
        <begin position="1107"/>
        <end position="1123"/>
    </location>
</feature>
<dbReference type="Gene3D" id="2.120.10.80">
    <property type="entry name" value="Kelch-type beta propeller"/>
    <property type="match status" value="1"/>
</dbReference>
<feature type="compositionally biased region" description="Basic residues" evidence="1">
    <location>
        <begin position="150"/>
        <end position="166"/>
    </location>
</feature>
<feature type="compositionally biased region" description="Polar residues" evidence="1">
    <location>
        <begin position="966"/>
        <end position="979"/>
    </location>
</feature>
<dbReference type="OrthoDB" id="346715at2759"/>
<dbReference type="Proteomes" id="UP000030744">
    <property type="component" value="Unassembled WGS sequence"/>
</dbReference>
<feature type="region of interest" description="Disordered" evidence="1">
    <location>
        <begin position="58"/>
        <end position="97"/>
    </location>
</feature>
<proteinExistence type="predicted"/>
<name>U6KD42_9EIME</name>
<reference evidence="3" key="1">
    <citation type="submission" date="2013-10" db="EMBL/GenBank/DDBJ databases">
        <title>Genomic analysis of the causative agents of coccidiosis in chickens.</title>
        <authorList>
            <person name="Reid A.J."/>
            <person name="Blake D."/>
            <person name="Billington K."/>
            <person name="Browne H."/>
            <person name="Dunn M."/>
            <person name="Hung S."/>
            <person name="Kawahara F."/>
            <person name="Miranda-Saavedra D."/>
            <person name="Mourier T."/>
            <person name="Nagra H."/>
            <person name="Otto T.D."/>
            <person name="Rawlings N."/>
            <person name="Sanchez A."/>
            <person name="Sanders M."/>
            <person name="Subramaniam C."/>
            <person name="Tay Y."/>
            <person name="Dear P."/>
            <person name="Doerig C."/>
            <person name="Gruber A."/>
            <person name="Parkinson J."/>
            <person name="Shirley M."/>
            <person name="Wan K.L."/>
            <person name="Berriman M."/>
            <person name="Tomley F."/>
            <person name="Pain A."/>
        </authorList>
    </citation>
    <scope>NUCLEOTIDE SEQUENCE [LARGE SCALE GENOMIC DNA]</scope>
    <source>
        <strain evidence="3">Houghton</strain>
    </source>
</reference>
<evidence type="ECO:0000313" key="3">
    <source>
        <dbReference type="EMBL" id="CDJ35930.1"/>
    </source>
</evidence>
<feature type="chain" id="PRO_5004672803" description="Kelch motif domain-containing protein" evidence="2">
    <location>
        <begin position="19"/>
        <end position="1123"/>
    </location>
</feature>
<keyword evidence="4" id="KW-1185">Reference proteome</keyword>
<feature type="region of interest" description="Disordered" evidence="1">
    <location>
        <begin position="1095"/>
        <end position="1123"/>
    </location>
</feature>
<dbReference type="SUPFAM" id="SSF117281">
    <property type="entry name" value="Kelch motif"/>
    <property type="match status" value="1"/>
</dbReference>